<dbReference type="InterPro" id="IPR015943">
    <property type="entry name" value="WD40/YVTN_repeat-like_dom_sf"/>
</dbReference>
<reference evidence="5 6" key="1">
    <citation type="submission" date="2019-12" db="EMBL/GenBank/DDBJ databases">
        <authorList>
            <person name="Huq M.A."/>
        </authorList>
    </citation>
    <scope>NUCLEOTIDE SEQUENCE [LARGE SCALE GENOMIC DNA]</scope>
    <source>
        <strain evidence="5 6">MAH-25</strain>
    </source>
</reference>
<evidence type="ECO:0000313" key="5">
    <source>
        <dbReference type="EMBL" id="MVQ27827.1"/>
    </source>
</evidence>
<feature type="domain" description="Photosynthesis system II assembly factor Ycf48/Hcf136-like" evidence="4">
    <location>
        <begin position="148"/>
        <end position="275"/>
    </location>
</feature>
<sequence length="346" mass="36067">MRRLGSLLLAACAVAGAVQAAPVPDALERPSLMVRDPGRTVLLGVAQCGARLLAVGERGVAVTSDDGGASWRQARVPVSVTLTAVRCPAAKTAFAVGHGGVVLNSTDGGDTWSLRFDGKRAAQLALDAARSGGEAKAIQEAQRLVAEGADKPFLDLHFFDARRGLVVGAYGLAFATEDGGQTWQPLMQRLPNPKGNHLYALRGQGNTLLLAGEQGLVLLSTDGGREYRRLELPYQGSFFTAELLREQEMLVAGLRGNVWRSADGGKSWAQLASPAPVSITASTNARGQVLLANQAGEVLAVEQGGLVPLKTPPMQPLNALHSAGSGPLVVFGLQGAIQLPPAPTRP</sequence>
<dbReference type="SUPFAM" id="SSF110296">
    <property type="entry name" value="Oligoxyloglucan reducing end-specific cellobiohydrolase"/>
    <property type="match status" value="1"/>
</dbReference>
<feature type="signal peptide" evidence="3">
    <location>
        <begin position="1"/>
        <end position="20"/>
    </location>
</feature>
<accession>A0A6N8ILX6</accession>
<evidence type="ECO:0000256" key="2">
    <source>
        <dbReference type="ARBA" id="ARBA00023276"/>
    </source>
</evidence>
<name>A0A6N8ILX6_9BURK</name>
<dbReference type="AlphaFoldDB" id="A0A6N8ILX6"/>
<dbReference type="GO" id="GO:0015979">
    <property type="term" value="P:photosynthesis"/>
    <property type="evidence" value="ECO:0007669"/>
    <property type="project" value="UniProtKB-KW"/>
</dbReference>
<proteinExistence type="predicted"/>
<comment type="caution">
    <text evidence="5">The sequence shown here is derived from an EMBL/GenBank/DDBJ whole genome shotgun (WGS) entry which is preliminary data.</text>
</comment>
<keyword evidence="6" id="KW-1185">Reference proteome</keyword>
<protein>
    <recommendedName>
        <fullName evidence="4">Photosynthesis system II assembly factor Ycf48/Hcf136-like domain-containing protein</fullName>
    </recommendedName>
</protein>
<evidence type="ECO:0000259" key="4">
    <source>
        <dbReference type="Pfam" id="PF14870"/>
    </source>
</evidence>
<dbReference type="GO" id="GO:0009523">
    <property type="term" value="C:photosystem II"/>
    <property type="evidence" value="ECO:0007669"/>
    <property type="project" value="UniProtKB-KW"/>
</dbReference>
<dbReference type="PANTHER" id="PTHR47199">
    <property type="entry name" value="PHOTOSYSTEM II STABILITY/ASSEMBLY FACTOR HCF136, CHLOROPLASTIC"/>
    <property type="match status" value="1"/>
</dbReference>
<keyword evidence="2" id="KW-0604">Photosystem II</keyword>
<dbReference type="CDD" id="cd15482">
    <property type="entry name" value="Sialidase_non-viral"/>
    <property type="match status" value="1"/>
</dbReference>
<evidence type="ECO:0000256" key="1">
    <source>
        <dbReference type="ARBA" id="ARBA00022531"/>
    </source>
</evidence>
<organism evidence="5 6">
    <name type="scientific">Ramlibacter pinisoli</name>
    <dbReference type="NCBI Taxonomy" id="2682844"/>
    <lineage>
        <taxon>Bacteria</taxon>
        <taxon>Pseudomonadati</taxon>
        <taxon>Pseudomonadota</taxon>
        <taxon>Betaproteobacteria</taxon>
        <taxon>Burkholderiales</taxon>
        <taxon>Comamonadaceae</taxon>
        <taxon>Ramlibacter</taxon>
    </lineage>
</organism>
<dbReference type="Proteomes" id="UP000469385">
    <property type="component" value="Unassembled WGS sequence"/>
</dbReference>
<dbReference type="InterPro" id="IPR028203">
    <property type="entry name" value="PSII_CF48-like_dom"/>
</dbReference>
<evidence type="ECO:0000256" key="3">
    <source>
        <dbReference type="SAM" id="SignalP"/>
    </source>
</evidence>
<feature type="chain" id="PRO_5027053457" description="Photosynthesis system II assembly factor Ycf48/Hcf136-like domain-containing protein" evidence="3">
    <location>
        <begin position="21"/>
        <end position="346"/>
    </location>
</feature>
<dbReference type="EMBL" id="WSEL01000002">
    <property type="protein sequence ID" value="MVQ27827.1"/>
    <property type="molecule type" value="Genomic_DNA"/>
</dbReference>
<keyword evidence="1" id="KW-0602">Photosynthesis</keyword>
<dbReference type="RefSeq" id="WP_181653560.1">
    <property type="nucleotide sequence ID" value="NZ_WSEL01000002.1"/>
</dbReference>
<dbReference type="Gene3D" id="2.130.10.10">
    <property type="entry name" value="YVTN repeat-like/Quinoprotein amine dehydrogenase"/>
    <property type="match status" value="2"/>
</dbReference>
<gene>
    <name evidence="5" type="ORF">GON04_00085</name>
</gene>
<dbReference type="Pfam" id="PF14870">
    <property type="entry name" value="PSII_BNR"/>
    <property type="match status" value="1"/>
</dbReference>
<evidence type="ECO:0000313" key="6">
    <source>
        <dbReference type="Proteomes" id="UP000469385"/>
    </source>
</evidence>
<dbReference type="PANTHER" id="PTHR47199:SF2">
    <property type="entry name" value="PHOTOSYSTEM II STABILITY_ASSEMBLY FACTOR HCF136, CHLOROPLASTIC"/>
    <property type="match status" value="1"/>
</dbReference>
<keyword evidence="3" id="KW-0732">Signal</keyword>